<reference evidence="1 2" key="1">
    <citation type="submission" date="2018-03" db="EMBL/GenBank/DDBJ databases">
        <title>Cross-interface Injection: A General Nanoliter Liquid Handling Method Applied to Single Cells Genome Amplification Automated Nanoliter Liquid Handling Applied to Single Cell Multiple Displacement Amplification.</title>
        <authorList>
            <person name="Yun J."/>
            <person name="Xu P."/>
            <person name="Xu J."/>
            <person name="Dai X."/>
            <person name="Wang Y."/>
            <person name="Zheng X."/>
            <person name="Cao C."/>
            <person name="Yi Q."/>
            <person name="Zhu Y."/>
            <person name="Wang L."/>
            <person name="Dong Z."/>
            <person name="Huang Y."/>
            <person name="Huang L."/>
            <person name="Du W."/>
        </authorList>
    </citation>
    <scope>NUCLEOTIDE SEQUENCE [LARGE SCALE GENOMIC DNA]</scope>
    <source>
        <strain evidence="1 2">Z-D1-2</strain>
    </source>
</reference>
<evidence type="ECO:0000313" key="2">
    <source>
        <dbReference type="Proteomes" id="UP000240608"/>
    </source>
</evidence>
<dbReference type="Gene3D" id="3.40.50.150">
    <property type="entry name" value="Vaccinia Virus protein VP39"/>
    <property type="match status" value="1"/>
</dbReference>
<dbReference type="EMBL" id="PYVU01000047">
    <property type="protein sequence ID" value="PTB96515.1"/>
    <property type="molecule type" value="Genomic_DNA"/>
</dbReference>
<organism evidence="1 2">
    <name type="scientific">Marivirga lumbricoides</name>
    <dbReference type="NCBI Taxonomy" id="1046115"/>
    <lineage>
        <taxon>Bacteria</taxon>
        <taxon>Pseudomonadati</taxon>
        <taxon>Bacteroidota</taxon>
        <taxon>Cytophagia</taxon>
        <taxon>Cytophagales</taxon>
        <taxon>Marivirgaceae</taxon>
        <taxon>Marivirga</taxon>
    </lineage>
</organism>
<comment type="caution">
    <text evidence="1">The sequence shown here is derived from an EMBL/GenBank/DDBJ whole genome shotgun (WGS) entry which is preliminary data.</text>
</comment>
<evidence type="ECO:0000313" key="1">
    <source>
        <dbReference type="EMBL" id="PTB96515.1"/>
    </source>
</evidence>
<sequence>MALREHKSLNEILKFVRENEQEDPAHLVLRAKQFPDWPIKEIAEQIAARKKAKDKLPEWYNHPEIIFPPALSMEQCSSEATAKFKASLVKGRHFADLSGGFGIDTYYLSQQFDNVIYVEQQTHLCELAAYNFQQLKKKQILLRQRLFW</sequence>
<dbReference type="AlphaFoldDB" id="A0A2T4DRR6"/>
<accession>A0A2T4DRR6</accession>
<dbReference type="Gene3D" id="1.10.10.1110">
    <property type="entry name" value="Methyltransferase PG1098, N-terminal domain"/>
    <property type="match status" value="1"/>
</dbReference>
<name>A0A2T4DRR6_9BACT</name>
<gene>
    <name evidence="1" type="ORF">C9994_06920</name>
</gene>
<evidence type="ECO:0008006" key="3">
    <source>
        <dbReference type="Google" id="ProtNLM"/>
    </source>
</evidence>
<dbReference type="InterPro" id="IPR029063">
    <property type="entry name" value="SAM-dependent_MTases_sf"/>
</dbReference>
<proteinExistence type="predicted"/>
<dbReference type="SUPFAM" id="SSF53335">
    <property type="entry name" value="S-adenosyl-L-methionine-dependent methyltransferases"/>
    <property type="match status" value="1"/>
</dbReference>
<protein>
    <recommendedName>
        <fullName evidence="3">SAM-dependent methyltransferase</fullName>
    </recommendedName>
</protein>
<dbReference type="Proteomes" id="UP000240608">
    <property type="component" value="Unassembled WGS sequence"/>
</dbReference>